<comment type="caution">
    <text evidence="2">The sequence shown here is derived from an EMBL/GenBank/DDBJ whole genome shotgun (WGS) entry which is preliminary data.</text>
</comment>
<dbReference type="EMBL" id="JARK01001586">
    <property type="protein sequence ID" value="EYB88239.1"/>
    <property type="molecule type" value="Genomic_DNA"/>
</dbReference>
<dbReference type="AlphaFoldDB" id="A0A016SD62"/>
<feature type="region of interest" description="Disordered" evidence="1">
    <location>
        <begin position="1"/>
        <end position="45"/>
    </location>
</feature>
<evidence type="ECO:0000313" key="2">
    <source>
        <dbReference type="EMBL" id="EYB88239.1"/>
    </source>
</evidence>
<gene>
    <name evidence="2" type="primary">Acey_s0250.g143</name>
    <name evidence="2" type="ORF">Y032_0250g143</name>
</gene>
<evidence type="ECO:0000256" key="1">
    <source>
        <dbReference type="SAM" id="MobiDB-lite"/>
    </source>
</evidence>
<dbReference type="Proteomes" id="UP000024635">
    <property type="component" value="Unassembled WGS sequence"/>
</dbReference>
<reference evidence="3" key="1">
    <citation type="journal article" date="2015" name="Nat. Genet.">
        <title>The genome and transcriptome of the zoonotic hookworm Ancylostoma ceylanicum identify infection-specific gene families.</title>
        <authorList>
            <person name="Schwarz E.M."/>
            <person name="Hu Y."/>
            <person name="Antoshechkin I."/>
            <person name="Miller M.M."/>
            <person name="Sternberg P.W."/>
            <person name="Aroian R.V."/>
        </authorList>
    </citation>
    <scope>NUCLEOTIDE SEQUENCE</scope>
    <source>
        <strain evidence="3">HY135</strain>
    </source>
</reference>
<keyword evidence="3" id="KW-1185">Reference proteome</keyword>
<sequence>MCSPDAAAVADSQHTLERTPPLLQGAGDQESVNHQRDERGGPPPLMSCMWPGCAIEITHDKVSRTRMCPLPGMHKHVVYVLG</sequence>
<accession>A0A016SD62</accession>
<name>A0A016SD62_9BILA</name>
<feature type="compositionally biased region" description="Basic and acidic residues" evidence="1">
    <location>
        <begin position="31"/>
        <end position="40"/>
    </location>
</feature>
<proteinExistence type="predicted"/>
<organism evidence="2 3">
    <name type="scientific">Ancylostoma ceylanicum</name>
    <dbReference type="NCBI Taxonomy" id="53326"/>
    <lineage>
        <taxon>Eukaryota</taxon>
        <taxon>Metazoa</taxon>
        <taxon>Ecdysozoa</taxon>
        <taxon>Nematoda</taxon>
        <taxon>Chromadorea</taxon>
        <taxon>Rhabditida</taxon>
        <taxon>Rhabditina</taxon>
        <taxon>Rhabditomorpha</taxon>
        <taxon>Strongyloidea</taxon>
        <taxon>Ancylostomatidae</taxon>
        <taxon>Ancylostomatinae</taxon>
        <taxon>Ancylostoma</taxon>
    </lineage>
</organism>
<evidence type="ECO:0000313" key="3">
    <source>
        <dbReference type="Proteomes" id="UP000024635"/>
    </source>
</evidence>
<protein>
    <submittedName>
        <fullName evidence="2">Uncharacterized protein</fullName>
    </submittedName>
</protein>